<dbReference type="AlphaFoldDB" id="A0A6J3K642"/>
<feature type="domain" description="Nuclear respiratory factor 1 NLS/DNA-binding dimerisation" evidence="8">
    <location>
        <begin position="52"/>
        <end position="262"/>
    </location>
</feature>
<keyword evidence="4 10" id="KW-0238">DNA-binding</keyword>
<comment type="subcellular location">
    <subcellularLocation>
        <location evidence="1">Nucleus</location>
    </subcellularLocation>
</comment>
<evidence type="ECO:0000256" key="6">
    <source>
        <dbReference type="ARBA" id="ARBA00023242"/>
    </source>
</evidence>
<dbReference type="PANTHER" id="PTHR20338">
    <property type="entry name" value="NUCLEAR RESPIRATORY FACTOR 1"/>
    <property type="match status" value="1"/>
</dbReference>
<dbReference type="GeneID" id="117232890"/>
<reference evidence="10" key="1">
    <citation type="submission" date="2025-08" db="UniProtKB">
        <authorList>
            <consortium name="RefSeq"/>
        </authorList>
    </citation>
    <scope>IDENTIFICATION</scope>
    <source>
        <tissue evidence="10">Muscle</tissue>
    </source>
</reference>
<evidence type="ECO:0000256" key="4">
    <source>
        <dbReference type="ARBA" id="ARBA00023125"/>
    </source>
</evidence>
<evidence type="ECO:0000313" key="9">
    <source>
        <dbReference type="Proteomes" id="UP000504631"/>
    </source>
</evidence>
<feature type="region of interest" description="Disordered" evidence="7">
    <location>
        <begin position="273"/>
        <end position="322"/>
    </location>
</feature>
<evidence type="ECO:0000256" key="5">
    <source>
        <dbReference type="ARBA" id="ARBA00023163"/>
    </source>
</evidence>
<feature type="compositionally biased region" description="Acidic residues" evidence="7">
    <location>
        <begin position="16"/>
        <end position="33"/>
    </location>
</feature>
<evidence type="ECO:0000256" key="7">
    <source>
        <dbReference type="SAM" id="MobiDB-lite"/>
    </source>
</evidence>
<protein>
    <submittedName>
        <fullName evidence="10">DNA-binding protein P3A2 isoform X2</fullName>
    </submittedName>
</protein>
<evidence type="ECO:0000313" key="10">
    <source>
        <dbReference type="RefSeq" id="XP_033348543.1"/>
    </source>
</evidence>
<feature type="compositionally biased region" description="Low complexity" evidence="7">
    <location>
        <begin position="274"/>
        <end position="302"/>
    </location>
</feature>
<dbReference type="RefSeq" id="XP_033348543.1">
    <property type="nucleotide sequence ID" value="XM_033492652.1"/>
</dbReference>
<name>A0A6J3K642_9HYME</name>
<dbReference type="GO" id="GO:0003677">
    <property type="term" value="F:DNA binding"/>
    <property type="evidence" value="ECO:0007669"/>
    <property type="project" value="UniProtKB-KW"/>
</dbReference>
<proteinExistence type="inferred from homology"/>
<evidence type="ECO:0000256" key="3">
    <source>
        <dbReference type="ARBA" id="ARBA00023015"/>
    </source>
</evidence>
<dbReference type="InterPro" id="IPR039142">
    <property type="entry name" value="NRF1/Ewg"/>
</dbReference>
<keyword evidence="5" id="KW-0804">Transcription</keyword>
<keyword evidence="3" id="KW-0805">Transcription regulation</keyword>
<dbReference type="GO" id="GO:0006357">
    <property type="term" value="P:regulation of transcription by RNA polymerase II"/>
    <property type="evidence" value="ECO:0007669"/>
    <property type="project" value="InterPro"/>
</dbReference>
<dbReference type="CTD" id="30975"/>
<evidence type="ECO:0000256" key="2">
    <source>
        <dbReference type="ARBA" id="ARBA00005713"/>
    </source>
</evidence>
<dbReference type="GO" id="GO:0005634">
    <property type="term" value="C:nucleus"/>
    <property type="evidence" value="ECO:0007669"/>
    <property type="project" value="UniProtKB-SubCell"/>
</dbReference>
<feature type="region of interest" description="Disordered" evidence="7">
    <location>
        <begin position="1"/>
        <end position="33"/>
    </location>
</feature>
<evidence type="ECO:0000259" key="8">
    <source>
        <dbReference type="Pfam" id="PF10491"/>
    </source>
</evidence>
<keyword evidence="9" id="KW-1185">Reference proteome</keyword>
<evidence type="ECO:0000256" key="1">
    <source>
        <dbReference type="ARBA" id="ARBA00004123"/>
    </source>
</evidence>
<dbReference type="Pfam" id="PF10491">
    <property type="entry name" value="Nrf1_DNA-bind"/>
    <property type="match status" value="1"/>
</dbReference>
<dbReference type="GO" id="GO:0003700">
    <property type="term" value="F:DNA-binding transcription factor activity"/>
    <property type="evidence" value="ECO:0007669"/>
    <property type="project" value="InterPro"/>
</dbReference>
<sequence length="542" mass="57922">MVSLPNAEPGTMDRISDDDDDEPSSGSETYEEGDLLTAAMDDDVTAQLAAAGPVGVAAAAAIVSAKKRKRPHSFETNPSIRKRQQNRLLRKLRQTIDEFATRVGQQAVVLVATPGKPNSSYKVFGAKPLEDVVKNLRNVIMEELESALAQQAPPPVQDDPSLYELPPLIIDGIPTPVEKMTQAQLRAFIPLMLKYSTGRGKPGWGRDSTRPPWWPKELPWANVRMDARSEDEKQKISWTHALRQIVINCYKFHGREDLLPAFSEEDDKSNVLIQQSTPHSSSHPSHSSGQGQGGQSQQQQQTVGVVRLSSTDSSKGNSSPAQIIAASPTTLATATQMTAQYPTAVLQTITNPDGTVSIIQVDPSNPIITLPDGTTAQVQGVATIHTSQGEVQALAEVAGSGEGTSVAVDLNSVTEATLGQDGQIILTGEDGHGYPVSVSGVITVPVSASMYQTMVANIQSDGTMQVVTPMVQVPKVEPGNGEASIEAVTIQGHPMTMINAAGEHQVLQVISLKDANVLTKAMQAEVVKDEDSQQQQTVSSPE</sequence>
<dbReference type="Proteomes" id="UP000504631">
    <property type="component" value="Unplaced"/>
</dbReference>
<comment type="similarity">
    <text evidence="2">Belongs to the NRF1/Ewg family.</text>
</comment>
<keyword evidence="6" id="KW-0539">Nucleus</keyword>
<dbReference type="InterPro" id="IPR019525">
    <property type="entry name" value="Nrf1_NLS/DNA-bd_dimer"/>
</dbReference>
<gene>
    <name evidence="10" type="primary">LOC117232890</name>
</gene>
<organism evidence="9 10">
    <name type="scientific">Bombus vosnesenskii</name>
    <dbReference type="NCBI Taxonomy" id="207650"/>
    <lineage>
        <taxon>Eukaryota</taxon>
        <taxon>Metazoa</taxon>
        <taxon>Ecdysozoa</taxon>
        <taxon>Arthropoda</taxon>
        <taxon>Hexapoda</taxon>
        <taxon>Insecta</taxon>
        <taxon>Pterygota</taxon>
        <taxon>Neoptera</taxon>
        <taxon>Endopterygota</taxon>
        <taxon>Hymenoptera</taxon>
        <taxon>Apocrita</taxon>
        <taxon>Aculeata</taxon>
        <taxon>Apoidea</taxon>
        <taxon>Anthophila</taxon>
        <taxon>Apidae</taxon>
        <taxon>Bombus</taxon>
        <taxon>Pyrobombus</taxon>
    </lineage>
</organism>
<feature type="compositionally biased region" description="Polar residues" evidence="7">
    <location>
        <begin position="308"/>
        <end position="321"/>
    </location>
</feature>
<accession>A0A6J3K642</accession>